<name>A0A840XXQ7_9PROT</name>
<dbReference type="RefSeq" id="WP_184516016.1">
    <property type="nucleotide sequence ID" value="NZ_JACIJD010000006.1"/>
</dbReference>
<sequence>MSYGPPPDTTEYESALETRAGGNLSVEDVGHLLGITRQEVDERRRERSLLAIHHEDGWVYPRAQFVGSATVPCLALVVEGLETCGPWVTLEFLVTPDDALGGLSPKEALLRGGEMRDRVQSLVRGWSEGEGFA</sequence>
<dbReference type="Proteomes" id="UP000580654">
    <property type="component" value="Unassembled WGS sequence"/>
</dbReference>
<evidence type="ECO:0008006" key="3">
    <source>
        <dbReference type="Google" id="ProtNLM"/>
    </source>
</evidence>
<protein>
    <recommendedName>
        <fullName evidence="3">DNA-binding protein</fullName>
    </recommendedName>
</protein>
<keyword evidence="2" id="KW-1185">Reference proteome</keyword>
<dbReference type="AlphaFoldDB" id="A0A840XXQ7"/>
<organism evidence="1 2">
    <name type="scientific">Muricoccus pecuniae</name>
    <dbReference type="NCBI Taxonomy" id="693023"/>
    <lineage>
        <taxon>Bacteria</taxon>
        <taxon>Pseudomonadati</taxon>
        <taxon>Pseudomonadota</taxon>
        <taxon>Alphaproteobacteria</taxon>
        <taxon>Acetobacterales</taxon>
        <taxon>Roseomonadaceae</taxon>
        <taxon>Muricoccus</taxon>
    </lineage>
</organism>
<reference evidence="1 2" key="1">
    <citation type="submission" date="2020-08" db="EMBL/GenBank/DDBJ databases">
        <title>Genomic Encyclopedia of Type Strains, Phase IV (KMG-IV): sequencing the most valuable type-strain genomes for metagenomic binning, comparative biology and taxonomic classification.</title>
        <authorList>
            <person name="Goeker M."/>
        </authorList>
    </citation>
    <scope>NUCLEOTIDE SEQUENCE [LARGE SCALE GENOMIC DNA]</scope>
    <source>
        <strain evidence="1 2">DSM 25622</strain>
    </source>
</reference>
<proteinExistence type="predicted"/>
<dbReference type="EMBL" id="JACIJD010000006">
    <property type="protein sequence ID" value="MBB5693578.1"/>
    <property type="molecule type" value="Genomic_DNA"/>
</dbReference>
<evidence type="ECO:0000313" key="1">
    <source>
        <dbReference type="EMBL" id="MBB5693578.1"/>
    </source>
</evidence>
<gene>
    <name evidence="1" type="ORF">FHS87_001611</name>
</gene>
<comment type="caution">
    <text evidence="1">The sequence shown here is derived from an EMBL/GenBank/DDBJ whole genome shotgun (WGS) entry which is preliminary data.</text>
</comment>
<accession>A0A840XXQ7</accession>
<evidence type="ECO:0000313" key="2">
    <source>
        <dbReference type="Proteomes" id="UP000580654"/>
    </source>
</evidence>